<evidence type="ECO:0000313" key="2">
    <source>
        <dbReference type="Proteomes" id="UP001472677"/>
    </source>
</evidence>
<keyword evidence="2" id="KW-1185">Reference proteome</keyword>
<protein>
    <submittedName>
        <fullName evidence="1">Uncharacterized protein</fullName>
    </submittedName>
</protein>
<name>A0ABR2BTU5_9ROSI</name>
<proteinExistence type="predicted"/>
<gene>
    <name evidence="1" type="ORF">V6N12_055490</name>
</gene>
<comment type="caution">
    <text evidence="1">The sequence shown here is derived from an EMBL/GenBank/DDBJ whole genome shotgun (WGS) entry which is preliminary data.</text>
</comment>
<accession>A0ABR2BTU5</accession>
<organism evidence="1 2">
    <name type="scientific">Hibiscus sabdariffa</name>
    <name type="common">roselle</name>
    <dbReference type="NCBI Taxonomy" id="183260"/>
    <lineage>
        <taxon>Eukaryota</taxon>
        <taxon>Viridiplantae</taxon>
        <taxon>Streptophyta</taxon>
        <taxon>Embryophyta</taxon>
        <taxon>Tracheophyta</taxon>
        <taxon>Spermatophyta</taxon>
        <taxon>Magnoliopsida</taxon>
        <taxon>eudicotyledons</taxon>
        <taxon>Gunneridae</taxon>
        <taxon>Pentapetalae</taxon>
        <taxon>rosids</taxon>
        <taxon>malvids</taxon>
        <taxon>Malvales</taxon>
        <taxon>Malvaceae</taxon>
        <taxon>Malvoideae</taxon>
        <taxon>Hibiscus</taxon>
    </lineage>
</organism>
<sequence length="81" mass="9057">MAAFSFPLIVHKKQGVGSVLEHIAFGSTIQAAPRRSSVSEHSNITDKQQLNGLRMNSYREKEEENLQIHCDINHPGKNSNN</sequence>
<dbReference type="Proteomes" id="UP001472677">
    <property type="component" value="Unassembled WGS sequence"/>
</dbReference>
<evidence type="ECO:0000313" key="1">
    <source>
        <dbReference type="EMBL" id="KAK8510561.1"/>
    </source>
</evidence>
<dbReference type="EMBL" id="JBBPBM010000084">
    <property type="protein sequence ID" value="KAK8510561.1"/>
    <property type="molecule type" value="Genomic_DNA"/>
</dbReference>
<reference evidence="1 2" key="1">
    <citation type="journal article" date="2024" name="G3 (Bethesda)">
        <title>Genome assembly of Hibiscus sabdariffa L. provides insights into metabolisms of medicinal natural products.</title>
        <authorList>
            <person name="Kim T."/>
        </authorList>
    </citation>
    <scope>NUCLEOTIDE SEQUENCE [LARGE SCALE GENOMIC DNA]</scope>
    <source>
        <strain evidence="1">TK-2024</strain>
        <tissue evidence="1">Old leaves</tissue>
    </source>
</reference>